<dbReference type="EMBL" id="GL377312">
    <property type="protein sequence ID" value="EFI92676.1"/>
    <property type="molecule type" value="Genomic_DNA"/>
</dbReference>
<gene>
    <name evidence="2" type="ORF">SCHCODRAFT_70652</name>
</gene>
<dbReference type="GO" id="GO:0051865">
    <property type="term" value="P:protein autoubiquitination"/>
    <property type="evidence" value="ECO:0007669"/>
    <property type="project" value="TreeGrafter"/>
</dbReference>
<dbReference type="GO" id="GO:0043161">
    <property type="term" value="P:proteasome-mediated ubiquitin-dependent protein catabolic process"/>
    <property type="evidence" value="ECO:0007669"/>
    <property type="project" value="TreeGrafter"/>
</dbReference>
<dbReference type="HOGENOM" id="CLU_303505_0_0_1"/>
<dbReference type="GO" id="GO:0005634">
    <property type="term" value="C:nucleus"/>
    <property type="evidence" value="ECO:0007669"/>
    <property type="project" value="TreeGrafter"/>
</dbReference>
<feature type="region of interest" description="Disordered" evidence="1">
    <location>
        <begin position="274"/>
        <end position="303"/>
    </location>
</feature>
<dbReference type="OMA" id="NEFVHAH"/>
<evidence type="ECO:0000313" key="2">
    <source>
        <dbReference type="EMBL" id="EFI92676.1"/>
    </source>
</evidence>
<feature type="region of interest" description="Disordered" evidence="1">
    <location>
        <begin position="98"/>
        <end position="132"/>
    </location>
</feature>
<dbReference type="GO" id="GO:0030332">
    <property type="term" value="F:cyclin binding"/>
    <property type="evidence" value="ECO:0007669"/>
    <property type="project" value="TreeGrafter"/>
</dbReference>
<dbReference type="PANTHER" id="PTHR31531">
    <property type="entry name" value="E3 UBIQUITIN-PROTEIN LIGASE E3D FAMILY MEMBER"/>
    <property type="match status" value="1"/>
</dbReference>
<dbReference type="PANTHER" id="PTHR31531:SF2">
    <property type="entry name" value="E3 UBIQUITIN-PROTEIN LIGASE E3D"/>
    <property type="match status" value="1"/>
</dbReference>
<feature type="compositionally biased region" description="Basic and acidic residues" evidence="1">
    <location>
        <begin position="207"/>
        <end position="225"/>
    </location>
</feature>
<accession>D8QHH7</accession>
<feature type="region of interest" description="Disordered" evidence="1">
    <location>
        <begin position="417"/>
        <end position="479"/>
    </location>
</feature>
<feature type="region of interest" description="Disordered" evidence="1">
    <location>
        <begin position="205"/>
        <end position="225"/>
    </location>
</feature>
<proteinExistence type="predicted"/>
<evidence type="ECO:0000256" key="1">
    <source>
        <dbReference type="SAM" id="MobiDB-lite"/>
    </source>
</evidence>
<sequence>MPPTPNTASMAEKQAANPDTYSSALHTLVSNLRSREEGLGAGSAMTEIKRGTTDSELIRELESRVGELAPALDARDFHLASILVSLLAHFERLCGISDSSPSSLVPSAPSSRPGTSDSKPRSPLESSVDLTDPFSNLRRQLSDFQVERQTSGTPTSAPGSPPVVAVEAALLWTRIDEELDTVVRLCKERTLAPAYHLPPEYDAPAYETEHPPEYDEGHAPAPDDKMKAATSATTAPPLNEKTRMDLEAITLAIDRLYLVAPQLHNQRVELRSSKVQQLERARMAGSSSSTSSKKGKQKEKESDIRELENILELLGKATERSLKDQSYVLEGGMQSRLERAKQRDDAKRTAFVEQLAQHSDARRFHGQDAAFQPPRERAPEQLLSLPEFMREPIPAELIRRDPNALLSLPEFVRESMISNTDDTPSSPPPPPSSSMQRLRHSKSLQRMRSRSMSVPSFPWLKSSSRSRSGSVTRDQAAAKEVDTSRTAAFEVTYVAEHHDSLQNVLAFFTVTGAPSGADIEAEVFPVSSNNAAEGGDRLVIKCASNASVPLSLPARVAPGKKPVTTTATHYEMKIPTLAGPPAPDAPSPYEPVPLLDATQLQTGSPTSFLCASCSLPLVQGGRLREYSDLPSEYWEELVEAWMCHADQKLNERVMSAGRGLWPAAGQALVGGSYVLFDQTSVSSHNLRVAEQARRGEEWRHVRCLCGSYIGRCRDHQPDSGERTMTYRLLKYAMRPIGPSVEPIRIPLSAYIVEDLTELVQAHACHRFILFDEEDEQPRILLWLFKPSIRIAYALSKPFALPRRGAVHAAKVLFKLLGPSEGHPDLKATLERYPGFPQAEYLYYPMSVCQQLAALLRQSNQAYPEAMRTMTGLDVGWLQRA</sequence>
<dbReference type="GeneID" id="9597579"/>
<dbReference type="KEGG" id="scm:SCHCO_02640937"/>
<reference evidence="2 3" key="1">
    <citation type="journal article" date="2010" name="Nat. Biotechnol.">
        <title>Genome sequence of the model mushroom Schizophyllum commune.</title>
        <authorList>
            <person name="Ohm R.A."/>
            <person name="de Jong J.F."/>
            <person name="Lugones L.G."/>
            <person name="Aerts A."/>
            <person name="Kothe E."/>
            <person name="Stajich J.E."/>
            <person name="de Vries R.P."/>
            <person name="Record E."/>
            <person name="Levasseur A."/>
            <person name="Baker S.E."/>
            <person name="Bartholomew K.A."/>
            <person name="Coutinho P.M."/>
            <person name="Erdmann S."/>
            <person name="Fowler T.J."/>
            <person name="Gathman A.C."/>
            <person name="Lombard V."/>
            <person name="Henrissat B."/>
            <person name="Knabe N."/>
            <person name="Kuees U."/>
            <person name="Lilly W.W."/>
            <person name="Lindquist E."/>
            <person name="Lucas S."/>
            <person name="Magnuson J.K."/>
            <person name="Piumi F."/>
            <person name="Raudaskoski M."/>
            <person name="Salamov A."/>
            <person name="Schmutz J."/>
            <person name="Schwarze F.W.M.R."/>
            <person name="vanKuyk P.A."/>
            <person name="Horton J.S."/>
            <person name="Grigoriev I.V."/>
            <person name="Woesten H.A.B."/>
        </authorList>
    </citation>
    <scope>NUCLEOTIDE SEQUENCE [LARGE SCALE GENOMIC DNA]</scope>
    <source>
        <strain evidence="3">H4-8 / FGSC 9210</strain>
    </source>
</reference>
<dbReference type="GO" id="GO:0061630">
    <property type="term" value="F:ubiquitin protein ligase activity"/>
    <property type="evidence" value="ECO:0007669"/>
    <property type="project" value="TreeGrafter"/>
</dbReference>
<dbReference type="STRING" id="578458.D8QHH7"/>
<dbReference type="InParanoid" id="D8QHH7"/>
<dbReference type="AlphaFoldDB" id="D8QHH7"/>
<dbReference type="eggNOG" id="KOG4784">
    <property type="taxonomic scope" value="Eukaryota"/>
</dbReference>
<dbReference type="GO" id="GO:0031624">
    <property type="term" value="F:ubiquitin conjugating enzyme binding"/>
    <property type="evidence" value="ECO:0007669"/>
    <property type="project" value="TreeGrafter"/>
</dbReference>
<dbReference type="Pfam" id="PF09814">
    <property type="entry name" value="HECT_2"/>
    <property type="match status" value="1"/>
</dbReference>
<dbReference type="GO" id="GO:0006513">
    <property type="term" value="P:protein monoubiquitination"/>
    <property type="evidence" value="ECO:0007669"/>
    <property type="project" value="TreeGrafter"/>
</dbReference>
<dbReference type="OrthoDB" id="66510at2759"/>
<feature type="compositionally biased region" description="Basic residues" evidence="1">
    <location>
        <begin position="437"/>
        <end position="449"/>
    </location>
</feature>
<dbReference type="InterPro" id="IPR019193">
    <property type="entry name" value="UBQ-conj_enz_E2-bd_prot"/>
</dbReference>
<dbReference type="VEuPathDB" id="FungiDB:SCHCODRAFT_02640937"/>
<dbReference type="GO" id="GO:0000209">
    <property type="term" value="P:protein polyubiquitination"/>
    <property type="evidence" value="ECO:0007669"/>
    <property type="project" value="TreeGrafter"/>
</dbReference>
<dbReference type="GO" id="GO:0005829">
    <property type="term" value="C:cytosol"/>
    <property type="evidence" value="ECO:0007669"/>
    <property type="project" value="TreeGrafter"/>
</dbReference>
<protein>
    <submittedName>
        <fullName evidence="2">Expressed protein</fullName>
    </submittedName>
</protein>
<name>D8QHH7_SCHCM</name>
<evidence type="ECO:0000313" key="3">
    <source>
        <dbReference type="Proteomes" id="UP000007431"/>
    </source>
</evidence>
<keyword evidence="3" id="KW-1185">Reference proteome</keyword>
<feature type="compositionally biased region" description="Low complexity" evidence="1">
    <location>
        <begin position="98"/>
        <end position="113"/>
    </location>
</feature>
<organism evidence="3">
    <name type="scientific">Schizophyllum commune (strain H4-8 / FGSC 9210)</name>
    <name type="common">Split gill fungus</name>
    <dbReference type="NCBI Taxonomy" id="578458"/>
    <lineage>
        <taxon>Eukaryota</taxon>
        <taxon>Fungi</taxon>
        <taxon>Dikarya</taxon>
        <taxon>Basidiomycota</taxon>
        <taxon>Agaricomycotina</taxon>
        <taxon>Agaricomycetes</taxon>
        <taxon>Agaricomycetidae</taxon>
        <taxon>Agaricales</taxon>
        <taxon>Schizophyllaceae</taxon>
        <taxon>Schizophyllum</taxon>
    </lineage>
</organism>
<dbReference type="GO" id="GO:0000151">
    <property type="term" value="C:ubiquitin ligase complex"/>
    <property type="evidence" value="ECO:0007669"/>
    <property type="project" value="TreeGrafter"/>
</dbReference>
<dbReference type="Proteomes" id="UP000007431">
    <property type="component" value="Unassembled WGS sequence"/>
</dbReference>